<dbReference type="EMBL" id="JARPOI010000004">
    <property type="protein sequence ID" value="KAJ9183560.1"/>
    <property type="molecule type" value="Genomic_DNA"/>
</dbReference>
<keyword evidence="6" id="KW-0804">Transcription</keyword>
<comment type="caution">
    <text evidence="10">The sequence shown here is derived from an EMBL/GenBank/DDBJ whole genome shotgun (WGS) entry which is preliminary data.</text>
</comment>
<dbReference type="SMART" id="SM00389">
    <property type="entry name" value="HOX"/>
    <property type="match status" value="1"/>
</dbReference>
<dbReference type="InterPro" id="IPR050224">
    <property type="entry name" value="TALE_homeobox"/>
</dbReference>
<comment type="similarity">
    <text evidence="2">Belongs to the TALE/BELL homeobox family.</text>
</comment>
<evidence type="ECO:0000256" key="5">
    <source>
        <dbReference type="ARBA" id="ARBA00023155"/>
    </source>
</evidence>
<organism evidence="10 11">
    <name type="scientific">Hevea brasiliensis</name>
    <name type="common">Para rubber tree</name>
    <name type="synonym">Siphonia brasiliensis</name>
    <dbReference type="NCBI Taxonomy" id="3981"/>
    <lineage>
        <taxon>Eukaryota</taxon>
        <taxon>Viridiplantae</taxon>
        <taxon>Streptophyta</taxon>
        <taxon>Embryophyta</taxon>
        <taxon>Tracheophyta</taxon>
        <taxon>Spermatophyta</taxon>
        <taxon>Magnoliopsida</taxon>
        <taxon>eudicotyledons</taxon>
        <taxon>Gunneridae</taxon>
        <taxon>Pentapetalae</taxon>
        <taxon>rosids</taxon>
        <taxon>fabids</taxon>
        <taxon>Malpighiales</taxon>
        <taxon>Euphorbiaceae</taxon>
        <taxon>Crotonoideae</taxon>
        <taxon>Micrandreae</taxon>
        <taxon>Hevea</taxon>
    </lineage>
</organism>
<proteinExistence type="inferred from homology"/>
<dbReference type="Pfam" id="PF05920">
    <property type="entry name" value="Homeobox_KN"/>
    <property type="match status" value="1"/>
</dbReference>
<dbReference type="InterPro" id="IPR009057">
    <property type="entry name" value="Homeodomain-like_sf"/>
</dbReference>
<protein>
    <recommendedName>
        <fullName evidence="9">Homeobox domain-containing protein</fullName>
    </recommendedName>
</protein>
<sequence length="597" mass="66490">MRFCLLPCDFIGWSDMMESRLFSVPMDITGRNSIAMEGIGSQITPNSVVQFDSFDLNNQNQALEGYTVLPMLRGAPVNGLHTDNRAAIVNSEVLVTSLERNIIRGAEFQEQLVGGTSISGPAFATLVASRNGFQENLTNLPISESSIYPLEVLRTYVPNDFSNGLNSSFASSVDYGCCEVFGDMNAKEEINRFAAPVEHSGKTPIRTGFQSYSSIGTLEPNSWISTNSVNVSTDNPYASCHFSNELSLSLATSQPSAINGSHVPDQCSEITCSGVTHHCLKETRLCSERTSPSSKELCLSCGSYGAGQFAQVISGSRYLQVMQEILAQIATYSLENLDQMSLSTSGIKIGANIPSSSRYPMEGRMHLMGPDESPKVDGRFGVQVDPALQKRALEAKKTQLLTLLQVVDDRYNQCLDEIHTVVSAFHAATELDPQIHTRFALQAISFLYRSLKGRISTQILAMGAHFDGGRAKEAEGSHETSYFQKQWTLQQLKKKDHQLWRHQRGLPERSVSVLRAWMFQNFLHPYPKDAEKHLLAVKSGLTRNQVSNWFINARVRLWKPMIEEMCAEMNRRKVRQIEDGTNSNHRNHISNLRFNVN</sequence>
<keyword evidence="5 8" id="KW-0371">Homeobox</keyword>
<dbReference type="Proteomes" id="UP001174677">
    <property type="component" value="Chromosome 4"/>
</dbReference>
<keyword evidence="7 8" id="KW-0539">Nucleus</keyword>
<evidence type="ECO:0000256" key="4">
    <source>
        <dbReference type="ARBA" id="ARBA00023125"/>
    </source>
</evidence>
<dbReference type="Pfam" id="PF07526">
    <property type="entry name" value="POX"/>
    <property type="match status" value="1"/>
</dbReference>
<dbReference type="InterPro" id="IPR008422">
    <property type="entry name" value="KN_HD"/>
</dbReference>
<dbReference type="SUPFAM" id="SSF46689">
    <property type="entry name" value="Homeodomain-like"/>
    <property type="match status" value="1"/>
</dbReference>
<evidence type="ECO:0000313" key="10">
    <source>
        <dbReference type="EMBL" id="KAJ9183560.1"/>
    </source>
</evidence>
<feature type="DNA-binding region" description="Homeobox" evidence="8">
    <location>
        <begin position="499"/>
        <end position="561"/>
    </location>
</feature>
<gene>
    <name evidence="10" type="ORF">P3X46_007399</name>
</gene>
<evidence type="ECO:0000256" key="8">
    <source>
        <dbReference type="PROSITE-ProRule" id="PRU00108"/>
    </source>
</evidence>
<reference evidence="10" key="1">
    <citation type="journal article" date="2023" name="Plant Biotechnol. J.">
        <title>Chromosome-level wild Hevea brasiliensis genome provides new tools for genomic-assisted breeding and valuable loci to elevate rubber yield.</title>
        <authorList>
            <person name="Cheng H."/>
            <person name="Song X."/>
            <person name="Hu Y."/>
            <person name="Wu T."/>
            <person name="Yang Q."/>
            <person name="An Z."/>
            <person name="Feng S."/>
            <person name="Deng Z."/>
            <person name="Wu W."/>
            <person name="Zeng X."/>
            <person name="Tu M."/>
            <person name="Wang X."/>
            <person name="Huang H."/>
        </authorList>
    </citation>
    <scope>NUCLEOTIDE SEQUENCE</scope>
    <source>
        <strain evidence="10">MT/VB/25A 57/8</strain>
    </source>
</reference>
<dbReference type="CDD" id="cd00086">
    <property type="entry name" value="homeodomain"/>
    <property type="match status" value="1"/>
</dbReference>
<evidence type="ECO:0000256" key="2">
    <source>
        <dbReference type="ARBA" id="ARBA00006454"/>
    </source>
</evidence>
<feature type="domain" description="Homeobox" evidence="9">
    <location>
        <begin position="497"/>
        <end position="560"/>
    </location>
</feature>
<keyword evidence="3" id="KW-0805">Transcription regulation</keyword>
<dbReference type="InterPro" id="IPR001356">
    <property type="entry name" value="HD"/>
</dbReference>
<evidence type="ECO:0000256" key="1">
    <source>
        <dbReference type="ARBA" id="ARBA00004123"/>
    </source>
</evidence>
<dbReference type="SMART" id="SM00574">
    <property type="entry name" value="POX"/>
    <property type="match status" value="1"/>
</dbReference>
<evidence type="ECO:0000256" key="3">
    <source>
        <dbReference type="ARBA" id="ARBA00023015"/>
    </source>
</evidence>
<accession>A0ABQ9MW19</accession>
<dbReference type="Gene3D" id="1.10.10.60">
    <property type="entry name" value="Homeodomain-like"/>
    <property type="match status" value="1"/>
</dbReference>
<evidence type="ECO:0000313" key="11">
    <source>
        <dbReference type="Proteomes" id="UP001174677"/>
    </source>
</evidence>
<evidence type="ECO:0000256" key="6">
    <source>
        <dbReference type="ARBA" id="ARBA00023163"/>
    </source>
</evidence>
<name>A0ABQ9MW19_HEVBR</name>
<dbReference type="PROSITE" id="PS50071">
    <property type="entry name" value="HOMEOBOX_2"/>
    <property type="match status" value="1"/>
</dbReference>
<keyword evidence="11" id="KW-1185">Reference proteome</keyword>
<dbReference type="PANTHER" id="PTHR11850">
    <property type="entry name" value="HOMEOBOX PROTEIN TRANSCRIPTION FACTORS"/>
    <property type="match status" value="1"/>
</dbReference>
<keyword evidence="4 8" id="KW-0238">DNA-binding</keyword>
<evidence type="ECO:0000256" key="7">
    <source>
        <dbReference type="ARBA" id="ARBA00023242"/>
    </source>
</evidence>
<comment type="subcellular location">
    <subcellularLocation>
        <location evidence="1 8">Nucleus</location>
    </subcellularLocation>
</comment>
<evidence type="ECO:0000259" key="9">
    <source>
        <dbReference type="PROSITE" id="PS50071"/>
    </source>
</evidence>
<dbReference type="InterPro" id="IPR006563">
    <property type="entry name" value="POX_dom"/>
</dbReference>